<organism evidence="2 3">
    <name type="scientific">Podila minutissima</name>
    <dbReference type="NCBI Taxonomy" id="64525"/>
    <lineage>
        <taxon>Eukaryota</taxon>
        <taxon>Fungi</taxon>
        <taxon>Fungi incertae sedis</taxon>
        <taxon>Mucoromycota</taxon>
        <taxon>Mortierellomycotina</taxon>
        <taxon>Mortierellomycetes</taxon>
        <taxon>Mortierellales</taxon>
        <taxon>Mortierellaceae</taxon>
        <taxon>Podila</taxon>
    </lineage>
</organism>
<evidence type="ECO:0000313" key="3">
    <source>
        <dbReference type="Proteomes" id="UP000696485"/>
    </source>
</evidence>
<reference evidence="2" key="1">
    <citation type="journal article" date="2020" name="Fungal Divers.">
        <title>Resolving the Mortierellaceae phylogeny through synthesis of multi-gene phylogenetics and phylogenomics.</title>
        <authorList>
            <person name="Vandepol N."/>
            <person name="Liber J."/>
            <person name="Desiro A."/>
            <person name="Na H."/>
            <person name="Kennedy M."/>
            <person name="Barry K."/>
            <person name="Grigoriev I.V."/>
            <person name="Miller A.N."/>
            <person name="O'Donnell K."/>
            <person name="Stajich J.E."/>
            <person name="Bonito G."/>
        </authorList>
    </citation>
    <scope>NUCLEOTIDE SEQUENCE</scope>
    <source>
        <strain evidence="2">NVP1</strain>
    </source>
</reference>
<comment type="caution">
    <text evidence="2">The sequence shown here is derived from an EMBL/GenBank/DDBJ whole genome shotgun (WGS) entry which is preliminary data.</text>
</comment>
<name>A0A9P5VLR9_9FUNG</name>
<proteinExistence type="predicted"/>
<dbReference type="EMBL" id="JAAAUY010000350">
    <property type="protein sequence ID" value="KAF9331089.1"/>
    <property type="molecule type" value="Genomic_DNA"/>
</dbReference>
<accession>A0A9P5VLR9</accession>
<protein>
    <submittedName>
        <fullName evidence="2">Uncharacterized protein</fullName>
    </submittedName>
</protein>
<sequence length="426" mass="46347">MAFGVQDTNELGTPFPTDWIVMTIIRSSIQRSTTNNTVRGLVTCRWNENEVELVPDPTAAPEANTSEGSLVQLSVGSEIQVRGLINVRAHFQGQGSRRHRNPVLAMTLDVTQIRLDGDGGDGSPKLKGGRGGDERPPRSTPPLPDVGSRSGRKRTHISTEDGSEGGEGGGGERGERPSDPKRLHPWSSEDDDPGGSGPQGSFIDGGPQVLSSSDAQPTTSTSSATPGGGCTLGGLGMPSVAAVAPASPICPLNLEADILLQTHYVDGYGRLLNDDGSAQERMHTLFTFRQNRASGNAPWLHVLATRHLEESQLNLAVWEEIIFPNPANTSKTDKGPRRGTLQMIFVNRRIPPSHLPEEPNETWPLEPIHIITLDSHGALANAEYIRDDQDDIHPRYLFEQHFNNGARRNIHVVLITQKDETQFEYQ</sequence>
<dbReference type="Proteomes" id="UP000696485">
    <property type="component" value="Unassembled WGS sequence"/>
</dbReference>
<feature type="compositionally biased region" description="Low complexity" evidence="1">
    <location>
        <begin position="211"/>
        <end position="225"/>
    </location>
</feature>
<gene>
    <name evidence="2" type="ORF">BG006_006053</name>
</gene>
<evidence type="ECO:0000313" key="2">
    <source>
        <dbReference type="EMBL" id="KAF9331089.1"/>
    </source>
</evidence>
<feature type="non-terminal residue" evidence="2">
    <location>
        <position position="426"/>
    </location>
</feature>
<keyword evidence="3" id="KW-1185">Reference proteome</keyword>
<evidence type="ECO:0000256" key="1">
    <source>
        <dbReference type="SAM" id="MobiDB-lite"/>
    </source>
</evidence>
<feature type="compositionally biased region" description="Basic and acidic residues" evidence="1">
    <location>
        <begin position="170"/>
        <end position="182"/>
    </location>
</feature>
<dbReference type="AlphaFoldDB" id="A0A9P5VLR9"/>
<feature type="region of interest" description="Disordered" evidence="1">
    <location>
        <begin position="114"/>
        <end position="227"/>
    </location>
</feature>